<evidence type="ECO:0000256" key="9">
    <source>
        <dbReference type="ARBA" id="ARBA00023237"/>
    </source>
</evidence>
<reference evidence="13 14" key="1">
    <citation type="submission" date="2020-04" db="EMBL/GenBank/DDBJ databases">
        <authorList>
            <person name="Yin C."/>
        </authorList>
    </citation>
    <scope>NUCLEOTIDE SEQUENCE [LARGE SCALE GENOMIC DNA]</scope>
    <source>
        <strain evidence="13 14">Ak56</strain>
    </source>
</reference>
<evidence type="ECO:0000256" key="6">
    <source>
        <dbReference type="ARBA" id="ARBA00023004"/>
    </source>
</evidence>
<keyword evidence="4" id="KW-0410">Iron transport</keyword>
<dbReference type="NCBIfam" id="TIGR04057">
    <property type="entry name" value="SusC_RagA_signa"/>
    <property type="match status" value="1"/>
</dbReference>
<dbReference type="SUPFAM" id="SSF49464">
    <property type="entry name" value="Carboxypeptidase regulatory domain-like"/>
    <property type="match status" value="1"/>
</dbReference>
<keyword evidence="3 10" id="KW-1134">Transmembrane beta strand</keyword>
<keyword evidence="13" id="KW-0675">Receptor</keyword>
<dbReference type="Gene3D" id="2.60.40.1120">
    <property type="entry name" value="Carboxypeptidase-like, regulatory domain"/>
    <property type="match status" value="1"/>
</dbReference>
<feature type="domain" description="Secretin/TonB short N-terminal" evidence="12">
    <location>
        <begin position="71"/>
        <end position="122"/>
    </location>
</feature>
<dbReference type="SUPFAM" id="SSF56935">
    <property type="entry name" value="Porins"/>
    <property type="match status" value="1"/>
</dbReference>
<dbReference type="InterPro" id="IPR023996">
    <property type="entry name" value="TonB-dep_OMP_SusC/RagA"/>
</dbReference>
<proteinExistence type="inferred from homology"/>
<dbReference type="InterPro" id="IPR011662">
    <property type="entry name" value="Secretin/TonB_short_N"/>
</dbReference>
<evidence type="ECO:0000256" key="4">
    <source>
        <dbReference type="ARBA" id="ARBA00022496"/>
    </source>
</evidence>
<accession>A0A847SVU7</accession>
<dbReference type="GO" id="GO:0009279">
    <property type="term" value="C:cell outer membrane"/>
    <property type="evidence" value="ECO:0007669"/>
    <property type="project" value="UniProtKB-SubCell"/>
</dbReference>
<evidence type="ECO:0000256" key="8">
    <source>
        <dbReference type="ARBA" id="ARBA00023136"/>
    </source>
</evidence>
<keyword evidence="7 11" id="KW-0798">TonB box</keyword>
<keyword evidence="5 10" id="KW-0812">Transmembrane</keyword>
<evidence type="ECO:0000256" key="3">
    <source>
        <dbReference type="ARBA" id="ARBA00022452"/>
    </source>
</evidence>
<dbReference type="Pfam" id="PF07715">
    <property type="entry name" value="Plug"/>
    <property type="match status" value="1"/>
</dbReference>
<keyword evidence="8 10" id="KW-0472">Membrane</keyword>
<keyword evidence="6" id="KW-0408">Iron</keyword>
<dbReference type="Proteomes" id="UP000552864">
    <property type="component" value="Unassembled WGS sequence"/>
</dbReference>
<dbReference type="InterPro" id="IPR012910">
    <property type="entry name" value="Plug_dom"/>
</dbReference>
<dbReference type="SMART" id="SM00965">
    <property type="entry name" value="STN"/>
    <property type="match status" value="1"/>
</dbReference>
<evidence type="ECO:0000256" key="11">
    <source>
        <dbReference type="RuleBase" id="RU003357"/>
    </source>
</evidence>
<keyword evidence="4" id="KW-0406">Ion transport</keyword>
<keyword evidence="9 10" id="KW-0998">Cell outer membrane</keyword>
<evidence type="ECO:0000259" key="12">
    <source>
        <dbReference type="SMART" id="SM00965"/>
    </source>
</evidence>
<evidence type="ECO:0000256" key="10">
    <source>
        <dbReference type="PROSITE-ProRule" id="PRU01360"/>
    </source>
</evidence>
<dbReference type="Pfam" id="PF07660">
    <property type="entry name" value="STN"/>
    <property type="match status" value="1"/>
</dbReference>
<gene>
    <name evidence="13" type="ORF">HGH91_26210</name>
</gene>
<dbReference type="InterPro" id="IPR037066">
    <property type="entry name" value="Plug_dom_sf"/>
</dbReference>
<evidence type="ECO:0000256" key="5">
    <source>
        <dbReference type="ARBA" id="ARBA00022692"/>
    </source>
</evidence>
<dbReference type="InterPro" id="IPR008969">
    <property type="entry name" value="CarboxyPept-like_regulatory"/>
</dbReference>
<comment type="similarity">
    <text evidence="10 11">Belongs to the TonB-dependent receptor family.</text>
</comment>
<evidence type="ECO:0000313" key="14">
    <source>
        <dbReference type="Proteomes" id="UP000552864"/>
    </source>
</evidence>
<dbReference type="Gene3D" id="2.170.130.10">
    <property type="entry name" value="TonB-dependent receptor, plug domain"/>
    <property type="match status" value="1"/>
</dbReference>
<comment type="caution">
    <text evidence="13">The sequence shown here is derived from an EMBL/GenBank/DDBJ whole genome shotgun (WGS) entry which is preliminary data.</text>
</comment>
<dbReference type="PROSITE" id="PS52016">
    <property type="entry name" value="TONB_DEPENDENT_REC_3"/>
    <property type="match status" value="1"/>
</dbReference>
<dbReference type="RefSeq" id="WP_168741957.1">
    <property type="nucleotide sequence ID" value="NZ_JABAHZ010000008.1"/>
</dbReference>
<protein>
    <submittedName>
        <fullName evidence="13">TonB-dependent receptor</fullName>
    </submittedName>
</protein>
<organism evidence="13 14">
    <name type="scientific">Chitinophaga eiseniae</name>
    <dbReference type="NCBI Taxonomy" id="634771"/>
    <lineage>
        <taxon>Bacteria</taxon>
        <taxon>Pseudomonadati</taxon>
        <taxon>Bacteroidota</taxon>
        <taxon>Chitinophagia</taxon>
        <taxon>Chitinophagales</taxon>
        <taxon>Chitinophagaceae</taxon>
        <taxon>Chitinophaga</taxon>
    </lineage>
</organism>
<dbReference type="EMBL" id="JABAHZ010000008">
    <property type="protein sequence ID" value="NLR82139.1"/>
    <property type="molecule type" value="Genomic_DNA"/>
</dbReference>
<comment type="subcellular location">
    <subcellularLocation>
        <location evidence="1 10">Cell outer membrane</location>
        <topology evidence="1 10">Multi-pass membrane protein</topology>
    </subcellularLocation>
</comment>
<keyword evidence="2 10" id="KW-0813">Transport</keyword>
<dbReference type="InterPro" id="IPR023997">
    <property type="entry name" value="TonB-dep_OMP_SusC/RagA_CS"/>
</dbReference>
<dbReference type="Pfam" id="PF13715">
    <property type="entry name" value="CarbopepD_reg_2"/>
    <property type="match status" value="1"/>
</dbReference>
<sequence length="1092" mass="121483">MKKIYAQWRVPPGSTFATKLVKTMKLTALLLFTAMMGIAATGRSQDNHLTIRLSQGTLPQLFSQIQSQSTWRIFYKDELVNKEQPVTLELRDKKLTEVLDQALANTALSYRIVRNQVAIIPREKGKHTDKINGISTEEDSTYLIRGRVYDNHEPPQALPGVTIRVKDNNSIGTTSDVDGYFTLKAKKNAVIVFTQMGYLPEEHTVIRSHNALNISLKEKVAALDEVVVVGLSEQQKKHIASSISSVNIAQQTNGKPITALSQALQGGVTGLQVSQSSGLPGGDAAVIKIRGLSTLQADRANPLVLVDGIPMDMNYIDPVTVESVTILKDAAAAAVYGARAANGVILITTKRGVAGRVAVTYDGYYGVQTPSTMPKLVEAPEYMRMFNEAQVNAGNQPFYSDDDIKHTEAGDDPIKYPNTNWQKEIINPAAAITSHSLGISGGNSLARFALTANYQFQDGMIPLNHSNKYNVRANTSITLSKKFLVYMDMLAIKRNTFYPNRPNGNSGNRILEDVFRVPPTILPKYPEKDGAPTMYGRYVDIVNPVAYAEHGGKSTNEYGQSSINLQPKWEVLPGLNLRGQFSFRLNSDVTRNTRDNYYFFDYFSGQLVQTWGVSRSASFDRTTYYYAGVTADYTYDLKDHHFYVMGGYSQEENNSSYWEVRSLLSFYGKLNYSYKDKYLLEGAIRTDGSSRFGPGHKFGTFPSVALGWNVHKENFMQSLRAINSLKLRASYGRLGNENIELYQYQNMISASDGVESVFGNPDITWETVDMLDLGVDMSLFKGKLEFTFDYYDKRTNGIILNPPVSYVGGMGTTPINAGKLRNKGIELSLNYNSNIGKNITLSVRPGISYNNNELLSLRGGPYISGGTIHKEGYSLGSLYGYKTNGLLQASDFKADGTPLVPIIANEKPGDIRYVDVNGDNVIDGKDQTVIGNPTPKVDYFANIRLTYKKWELEMLLQGVSKDDAILAGMLAYPLDMSFDGGVPTRYYADHYWTPQRTDARFPRLTTSPSINKLNSDFWIQNGAYARIKYIQLGYNFSGERLKRIGINGARIYVNAQNPFVFTSMKLVDPESQGNQWTYGIMKMYTAGVSIQL</sequence>
<name>A0A847SVU7_9BACT</name>
<dbReference type="Pfam" id="PF00593">
    <property type="entry name" value="TonB_dep_Rec_b-barrel"/>
    <property type="match status" value="1"/>
</dbReference>
<dbReference type="InterPro" id="IPR039426">
    <property type="entry name" value="TonB-dep_rcpt-like"/>
</dbReference>
<dbReference type="NCBIfam" id="TIGR04056">
    <property type="entry name" value="OMP_RagA_SusC"/>
    <property type="match status" value="1"/>
</dbReference>
<evidence type="ECO:0000256" key="1">
    <source>
        <dbReference type="ARBA" id="ARBA00004571"/>
    </source>
</evidence>
<dbReference type="AlphaFoldDB" id="A0A847SVU7"/>
<dbReference type="Gene3D" id="2.40.170.20">
    <property type="entry name" value="TonB-dependent receptor, beta-barrel domain"/>
    <property type="match status" value="1"/>
</dbReference>
<evidence type="ECO:0000256" key="2">
    <source>
        <dbReference type="ARBA" id="ARBA00022448"/>
    </source>
</evidence>
<evidence type="ECO:0000313" key="13">
    <source>
        <dbReference type="EMBL" id="NLR82139.1"/>
    </source>
</evidence>
<evidence type="ECO:0000256" key="7">
    <source>
        <dbReference type="ARBA" id="ARBA00023077"/>
    </source>
</evidence>
<dbReference type="InterPro" id="IPR000531">
    <property type="entry name" value="Beta-barrel_TonB"/>
</dbReference>
<dbReference type="InterPro" id="IPR036942">
    <property type="entry name" value="Beta-barrel_TonB_sf"/>
</dbReference>
<keyword evidence="14" id="KW-1185">Reference proteome</keyword>
<dbReference type="GO" id="GO:0006826">
    <property type="term" value="P:iron ion transport"/>
    <property type="evidence" value="ECO:0007669"/>
    <property type="project" value="UniProtKB-KW"/>
</dbReference>